<evidence type="ECO:0000313" key="3">
    <source>
        <dbReference type="Proteomes" id="UP000190188"/>
    </source>
</evidence>
<sequence length="288" mass="32912">MNTLQLVNLSLQQADLLNYSKCFATYRKNVWFRRSWDDIQQMMMTAEACYWICENGKKIGGISLSELSIGSLFLIPPYELSSSIVKYLKEFLIDRKPENTSIEAYNVLPEHLRAFQEEGFAVVRTRKCMIRPTESLIYEKLPSSFAYVTPSVQNIDKLAVLLNEAFRGTPDEQDAATYREGLMNYFTYHSDVDLLEASTMIWNHDHTEIVGVCLVSNWEESPLIYDVAVNPLYRGKGIATFILSRAISTLEEKYPVIRLFVTSGNGAEQLYAKLGFYGGDNLSHLVYK</sequence>
<comment type="caution">
    <text evidence="2">The sequence shown here is derived from an EMBL/GenBank/DDBJ whole genome shotgun (WGS) entry which is preliminary data.</text>
</comment>
<dbReference type="Gene3D" id="3.40.630.30">
    <property type="match status" value="1"/>
</dbReference>
<feature type="domain" description="N-acetyltransferase" evidence="1">
    <location>
        <begin position="143"/>
        <end position="288"/>
    </location>
</feature>
<dbReference type="AlphaFoldDB" id="A0A1T2X1P7"/>
<gene>
    <name evidence="2" type="ORF">BVG16_27035</name>
</gene>
<proteinExistence type="predicted"/>
<dbReference type="InterPro" id="IPR016181">
    <property type="entry name" value="Acyl_CoA_acyltransferase"/>
</dbReference>
<dbReference type="SUPFAM" id="SSF55729">
    <property type="entry name" value="Acyl-CoA N-acyltransferases (Nat)"/>
    <property type="match status" value="1"/>
</dbReference>
<protein>
    <recommendedName>
        <fullName evidence="1">N-acetyltransferase domain-containing protein</fullName>
    </recommendedName>
</protein>
<dbReference type="STRING" id="1324314.BVG16_27035"/>
<keyword evidence="3" id="KW-1185">Reference proteome</keyword>
<accession>A0A1T2X1P7</accession>
<dbReference type="InterPro" id="IPR000182">
    <property type="entry name" value="GNAT_dom"/>
</dbReference>
<dbReference type="PROSITE" id="PS51186">
    <property type="entry name" value="GNAT"/>
    <property type="match status" value="1"/>
</dbReference>
<dbReference type="GO" id="GO:0016747">
    <property type="term" value="F:acyltransferase activity, transferring groups other than amino-acyl groups"/>
    <property type="evidence" value="ECO:0007669"/>
    <property type="project" value="InterPro"/>
</dbReference>
<dbReference type="Pfam" id="PF13673">
    <property type="entry name" value="Acetyltransf_10"/>
    <property type="match status" value="1"/>
</dbReference>
<evidence type="ECO:0000259" key="1">
    <source>
        <dbReference type="PROSITE" id="PS51186"/>
    </source>
</evidence>
<organism evidence="2 3">
    <name type="scientific">Paenibacillus selenitireducens</name>
    <dbReference type="NCBI Taxonomy" id="1324314"/>
    <lineage>
        <taxon>Bacteria</taxon>
        <taxon>Bacillati</taxon>
        <taxon>Bacillota</taxon>
        <taxon>Bacilli</taxon>
        <taxon>Bacillales</taxon>
        <taxon>Paenibacillaceae</taxon>
        <taxon>Paenibacillus</taxon>
    </lineage>
</organism>
<dbReference type="RefSeq" id="WP_078502312.1">
    <property type="nucleotide sequence ID" value="NZ_MSZX01000014.1"/>
</dbReference>
<reference evidence="2 3" key="1">
    <citation type="submission" date="2017-01" db="EMBL/GenBank/DDBJ databases">
        <title>Genome analysis of Paenibacillus selenitrireducens ES3-24.</title>
        <authorList>
            <person name="Xu D."/>
            <person name="Yao R."/>
            <person name="Zheng S."/>
        </authorList>
    </citation>
    <scope>NUCLEOTIDE SEQUENCE [LARGE SCALE GENOMIC DNA]</scope>
    <source>
        <strain evidence="2 3">ES3-24</strain>
    </source>
</reference>
<evidence type="ECO:0000313" key="2">
    <source>
        <dbReference type="EMBL" id="OPA73745.1"/>
    </source>
</evidence>
<dbReference type="Proteomes" id="UP000190188">
    <property type="component" value="Unassembled WGS sequence"/>
</dbReference>
<dbReference type="OrthoDB" id="2858212at2"/>
<dbReference type="EMBL" id="MSZX01000014">
    <property type="protein sequence ID" value="OPA73745.1"/>
    <property type="molecule type" value="Genomic_DNA"/>
</dbReference>
<name>A0A1T2X1P7_9BACL</name>
<dbReference type="CDD" id="cd04301">
    <property type="entry name" value="NAT_SF"/>
    <property type="match status" value="1"/>
</dbReference>